<evidence type="ECO:0000313" key="2">
    <source>
        <dbReference type="Proteomes" id="UP001157353"/>
    </source>
</evidence>
<name>A0ABQ6DXV9_9GAMM</name>
<sequence>MIQLHNIQTQLLKKWSQFVVACKSVQVFQERAWVVSIDSAGGDTDAMFKDTFVVSEDSFSTPMSWMHQRDYSKQAIDQVDKMQRSQVLVVDVAGLSHHLIRVK</sequence>
<gene>
    <name evidence="1" type="ORF">GCM10007916_09870</name>
</gene>
<evidence type="ECO:0000313" key="1">
    <source>
        <dbReference type="EMBL" id="GLS89920.1"/>
    </source>
</evidence>
<accession>A0ABQ6DXV9</accession>
<dbReference type="RefSeq" id="WP_284203044.1">
    <property type="nucleotide sequence ID" value="NZ_BSPQ01000002.1"/>
</dbReference>
<organism evidence="1 2">
    <name type="scientific">Psychromonas marina</name>
    <dbReference type="NCBI Taxonomy" id="88364"/>
    <lineage>
        <taxon>Bacteria</taxon>
        <taxon>Pseudomonadati</taxon>
        <taxon>Pseudomonadota</taxon>
        <taxon>Gammaproteobacteria</taxon>
        <taxon>Alteromonadales</taxon>
        <taxon>Psychromonadaceae</taxon>
        <taxon>Psychromonas</taxon>
    </lineage>
</organism>
<dbReference type="EMBL" id="BSPQ01000002">
    <property type="protein sequence ID" value="GLS89920.1"/>
    <property type="molecule type" value="Genomic_DNA"/>
</dbReference>
<reference evidence="2" key="1">
    <citation type="journal article" date="2019" name="Int. J. Syst. Evol. Microbiol.">
        <title>The Global Catalogue of Microorganisms (GCM) 10K type strain sequencing project: providing services to taxonomists for standard genome sequencing and annotation.</title>
        <authorList>
            <consortium name="The Broad Institute Genomics Platform"/>
            <consortium name="The Broad Institute Genome Sequencing Center for Infectious Disease"/>
            <person name="Wu L."/>
            <person name="Ma J."/>
        </authorList>
    </citation>
    <scope>NUCLEOTIDE SEQUENCE [LARGE SCALE GENOMIC DNA]</scope>
    <source>
        <strain evidence="2">NBRC 103166</strain>
    </source>
</reference>
<dbReference type="Proteomes" id="UP001157353">
    <property type="component" value="Unassembled WGS sequence"/>
</dbReference>
<keyword evidence="2" id="KW-1185">Reference proteome</keyword>
<comment type="caution">
    <text evidence="1">The sequence shown here is derived from an EMBL/GenBank/DDBJ whole genome shotgun (WGS) entry which is preliminary data.</text>
</comment>
<proteinExistence type="predicted"/>
<protein>
    <submittedName>
        <fullName evidence="1">Uncharacterized protein</fullName>
    </submittedName>
</protein>